<protein>
    <submittedName>
        <fullName evidence="1">Uncharacterized protein</fullName>
    </submittedName>
</protein>
<dbReference type="AlphaFoldDB" id="A0A1I5MV57"/>
<reference evidence="1 2" key="1">
    <citation type="submission" date="2016-10" db="EMBL/GenBank/DDBJ databases">
        <authorList>
            <person name="de Groot N.N."/>
        </authorList>
    </citation>
    <scope>NUCLEOTIDE SEQUENCE [LARGE SCALE GENOMIC DNA]</scope>
    <source>
        <strain evidence="2">E92,LMG 26720,CCM 7988</strain>
    </source>
</reference>
<evidence type="ECO:0000313" key="1">
    <source>
        <dbReference type="EMBL" id="SFP13207.1"/>
    </source>
</evidence>
<dbReference type="STRING" id="1079859.SAMN04515674_101454"/>
<keyword evidence="2" id="KW-1185">Reference proteome</keyword>
<accession>A0A1I5MV57</accession>
<organism evidence="1 2">
    <name type="scientific">Pseudarcicella hirudinis</name>
    <dbReference type="NCBI Taxonomy" id="1079859"/>
    <lineage>
        <taxon>Bacteria</taxon>
        <taxon>Pseudomonadati</taxon>
        <taxon>Bacteroidota</taxon>
        <taxon>Cytophagia</taxon>
        <taxon>Cytophagales</taxon>
        <taxon>Flectobacillaceae</taxon>
        <taxon>Pseudarcicella</taxon>
    </lineage>
</organism>
<dbReference type="RefSeq" id="WP_092011412.1">
    <property type="nucleotide sequence ID" value="NZ_FOXH01000001.1"/>
</dbReference>
<dbReference type="EMBL" id="FOXH01000001">
    <property type="protein sequence ID" value="SFP13207.1"/>
    <property type="molecule type" value="Genomic_DNA"/>
</dbReference>
<evidence type="ECO:0000313" key="2">
    <source>
        <dbReference type="Proteomes" id="UP000199306"/>
    </source>
</evidence>
<sequence length="296" mass="34035">MKKSRNNGIHATTSPKVSQKLLERINKEAEEYEDGKAGVIREALTEYFFPNPVEISIPGPEIIEERTYTIQGLVGLDVAHALNSFSHQNNVGIEVVSGSILTDFVNQRWKYKQNAEERIDIVVLPTDLAEIRRLFESEQDSVAYEDFLTDVLRAGILAKKSEKNTGFRIDGLSQETPDNSIKISFDEINDEEVRKSLQESGFNEDRYMTIKKESETRDKFSRLLDEKVEELNRKVRASEAKILQSEAYIESFEKFRLATLAVIKSYAEYSSSSIFSKLKRFTEQEIVSKYFDQKFL</sequence>
<dbReference type="Proteomes" id="UP000199306">
    <property type="component" value="Unassembled WGS sequence"/>
</dbReference>
<gene>
    <name evidence="1" type="ORF">SAMN04515674_101454</name>
</gene>
<name>A0A1I5MV57_9BACT</name>
<proteinExistence type="predicted"/>